<protein>
    <submittedName>
        <fullName evidence="2">Toxin RelE</fullName>
        <ecNumber evidence="2">3.1.-.-</ecNumber>
    </submittedName>
</protein>
<dbReference type="PANTHER" id="PTHR38813">
    <property type="match status" value="1"/>
</dbReference>
<organism evidence="2">
    <name type="scientific">termite gut metagenome</name>
    <dbReference type="NCBI Taxonomy" id="433724"/>
    <lineage>
        <taxon>unclassified sequences</taxon>
        <taxon>metagenomes</taxon>
        <taxon>organismal metagenomes</taxon>
    </lineage>
</organism>
<evidence type="ECO:0000256" key="1">
    <source>
        <dbReference type="ARBA" id="ARBA00022649"/>
    </source>
</evidence>
<proteinExistence type="predicted"/>
<reference evidence="2" key="1">
    <citation type="submission" date="2019-03" db="EMBL/GenBank/DDBJ databases">
        <title>Single cell metagenomics reveals metabolic interactions within the superorganism composed of flagellate Streblomastix strix and complex community of Bacteroidetes bacteria on its surface.</title>
        <authorList>
            <person name="Treitli S.C."/>
            <person name="Kolisko M."/>
            <person name="Husnik F."/>
            <person name="Keeling P."/>
            <person name="Hampl V."/>
        </authorList>
    </citation>
    <scope>NUCLEOTIDE SEQUENCE</scope>
    <source>
        <strain evidence="2">STM</strain>
    </source>
</reference>
<dbReference type="InterPro" id="IPR007712">
    <property type="entry name" value="RelE/ParE_toxin"/>
</dbReference>
<dbReference type="Gene3D" id="3.30.2310.20">
    <property type="entry name" value="RelE-like"/>
    <property type="match status" value="1"/>
</dbReference>
<sequence>MYNVVIEKKVAKILDRLPNEYYLLIMRHLLELEQNPRPFGYIKLSGFVNLYRIRVGVYRIIYTIEDEILTVEVIKIDHRNSAYK</sequence>
<dbReference type="PANTHER" id="PTHR38813:SF1">
    <property type="entry name" value="TOXIN RELE1-RELATED"/>
    <property type="match status" value="1"/>
</dbReference>
<keyword evidence="2" id="KW-0378">Hydrolase</keyword>
<comment type="caution">
    <text evidence="2">The sequence shown here is derived from an EMBL/GenBank/DDBJ whole genome shotgun (WGS) entry which is preliminary data.</text>
</comment>
<dbReference type="EC" id="3.1.-.-" evidence="2"/>
<dbReference type="EMBL" id="SNRY01001129">
    <property type="protein sequence ID" value="KAA6333308.1"/>
    <property type="molecule type" value="Genomic_DNA"/>
</dbReference>
<dbReference type="AlphaFoldDB" id="A0A5J4RI35"/>
<dbReference type="SUPFAM" id="SSF143011">
    <property type="entry name" value="RelE-like"/>
    <property type="match status" value="1"/>
</dbReference>
<evidence type="ECO:0000313" key="2">
    <source>
        <dbReference type="EMBL" id="KAA6333308.1"/>
    </source>
</evidence>
<dbReference type="InterPro" id="IPR035093">
    <property type="entry name" value="RelE/ParE_toxin_dom_sf"/>
</dbReference>
<dbReference type="Pfam" id="PF05016">
    <property type="entry name" value="ParE_toxin"/>
    <property type="match status" value="1"/>
</dbReference>
<gene>
    <name evidence="2" type="ORF">EZS27_018269</name>
</gene>
<accession>A0A5J4RI35</accession>
<dbReference type="GO" id="GO:0016787">
    <property type="term" value="F:hydrolase activity"/>
    <property type="evidence" value="ECO:0007669"/>
    <property type="project" value="UniProtKB-KW"/>
</dbReference>
<dbReference type="InterPro" id="IPR052747">
    <property type="entry name" value="TA_system_RelE_toxin"/>
</dbReference>
<name>A0A5J4RI35_9ZZZZ</name>
<keyword evidence="1" id="KW-1277">Toxin-antitoxin system</keyword>